<accession>A0ABR7DEI8</accession>
<comment type="caution">
    <text evidence="1">The sequence shown here is derived from an EMBL/GenBank/DDBJ whole genome shotgun (WGS) entry which is preliminary data.</text>
</comment>
<proteinExistence type="predicted"/>
<dbReference type="RefSeq" id="WP_186860427.1">
    <property type="nucleotide sequence ID" value="NZ_JACOOO010000030.1"/>
</dbReference>
<protein>
    <submittedName>
        <fullName evidence="1">Uncharacterized protein</fullName>
    </submittedName>
</protein>
<dbReference type="Proteomes" id="UP000596929">
    <property type="component" value="Unassembled WGS sequence"/>
</dbReference>
<gene>
    <name evidence="1" type="ORF">H8S20_13225</name>
</gene>
<name>A0ABR7DEI8_9CLOT</name>
<sequence length="54" mass="6245">MATFNLIQVILKFIVLGYGLKCVLEASKARENANFIKEFRYLLWAILILLSLKN</sequence>
<evidence type="ECO:0000313" key="1">
    <source>
        <dbReference type="EMBL" id="MBC5629845.1"/>
    </source>
</evidence>
<keyword evidence="2" id="KW-1185">Reference proteome</keyword>
<organism evidence="1 2">
    <name type="scientific">Clostridium hominis</name>
    <dbReference type="NCBI Taxonomy" id="2763036"/>
    <lineage>
        <taxon>Bacteria</taxon>
        <taxon>Bacillati</taxon>
        <taxon>Bacillota</taxon>
        <taxon>Clostridia</taxon>
        <taxon>Eubacteriales</taxon>
        <taxon>Clostridiaceae</taxon>
        <taxon>Clostridium</taxon>
    </lineage>
</organism>
<evidence type="ECO:0000313" key="2">
    <source>
        <dbReference type="Proteomes" id="UP000596929"/>
    </source>
</evidence>
<reference evidence="1 2" key="1">
    <citation type="submission" date="2020-08" db="EMBL/GenBank/DDBJ databases">
        <title>Genome public.</title>
        <authorList>
            <person name="Liu C."/>
            <person name="Sun Q."/>
        </authorList>
    </citation>
    <scope>NUCLEOTIDE SEQUENCE [LARGE SCALE GENOMIC DNA]</scope>
    <source>
        <strain evidence="1 2">NSJ-6</strain>
    </source>
</reference>
<dbReference type="EMBL" id="JACOOO010000030">
    <property type="protein sequence ID" value="MBC5629845.1"/>
    <property type="molecule type" value="Genomic_DNA"/>
</dbReference>